<dbReference type="GO" id="GO:0061710">
    <property type="term" value="F:L-threonylcarbamoyladenylate synthase"/>
    <property type="evidence" value="ECO:0007669"/>
    <property type="project" value="UniProtKB-EC"/>
</dbReference>
<evidence type="ECO:0000256" key="11">
    <source>
        <dbReference type="ARBA" id="ARBA00029774"/>
    </source>
</evidence>
<comment type="function">
    <text evidence="13">Required for the formation of a threonylcarbamoyl group on adenosine at position 37 (t(6)A37) in tRNAs that read codons beginning with adenine.</text>
</comment>
<evidence type="ECO:0000256" key="2">
    <source>
        <dbReference type="ARBA" id="ARBA00007663"/>
    </source>
</evidence>
<dbReference type="GO" id="GO:0006450">
    <property type="term" value="P:regulation of translational fidelity"/>
    <property type="evidence" value="ECO:0007669"/>
    <property type="project" value="TreeGrafter"/>
</dbReference>
<evidence type="ECO:0000256" key="7">
    <source>
        <dbReference type="ARBA" id="ARBA00022694"/>
    </source>
</evidence>
<accession>A0A813A794</accession>
<keyword evidence="8 13" id="KW-0548">Nucleotidyltransferase</keyword>
<evidence type="ECO:0000313" key="17">
    <source>
        <dbReference type="Proteomes" id="UP000601435"/>
    </source>
</evidence>
<dbReference type="OrthoDB" id="412787at2759"/>
<keyword evidence="10 13" id="KW-0067">ATP-binding</keyword>
<dbReference type="Pfam" id="PF03481">
    <property type="entry name" value="Sua5_C"/>
    <property type="match status" value="1"/>
</dbReference>
<dbReference type="GO" id="GO:0003725">
    <property type="term" value="F:double-stranded RNA binding"/>
    <property type="evidence" value="ECO:0007669"/>
    <property type="project" value="UniProtKB-UniRule"/>
</dbReference>
<comment type="caution">
    <text evidence="16">The sequence shown here is derived from an EMBL/GenBank/DDBJ whole genome shotgun (WGS) entry which is preliminary data.</text>
</comment>
<dbReference type="PANTHER" id="PTHR17490:SF16">
    <property type="entry name" value="THREONYLCARBAMOYL-AMP SYNTHASE"/>
    <property type="match status" value="1"/>
</dbReference>
<evidence type="ECO:0000256" key="9">
    <source>
        <dbReference type="ARBA" id="ARBA00022741"/>
    </source>
</evidence>
<evidence type="ECO:0000256" key="10">
    <source>
        <dbReference type="ARBA" id="ARBA00022840"/>
    </source>
</evidence>
<feature type="binding site" evidence="14">
    <location>
        <position position="58"/>
    </location>
    <ligand>
        <name>ATP</name>
        <dbReference type="ChEBI" id="CHEBI:30616"/>
    </ligand>
</feature>
<feature type="binding site" evidence="14">
    <location>
        <position position="144"/>
    </location>
    <ligand>
        <name>ATP</name>
        <dbReference type="ChEBI" id="CHEBI:30616"/>
    </ligand>
</feature>
<dbReference type="GO" id="GO:0005737">
    <property type="term" value="C:cytoplasm"/>
    <property type="evidence" value="ECO:0007669"/>
    <property type="project" value="UniProtKB-SubCell"/>
</dbReference>
<dbReference type="PROSITE" id="PS51163">
    <property type="entry name" value="YRDC"/>
    <property type="match status" value="1"/>
</dbReference>
<feature type="domain" description="YrdC-like" evidence="15">
    <location>
        <begin position="13"/>
        <end position="200"/>
    </location>
</feature>
<dbReference type="Proteomes" id="UP000601435">
    <property type="component" value="Unassembled WGS sequence"/>
</dbReference>
<dbReference type="InterPro" id="IPR005145">
    <property type="entry name" value="Sua5_C"/>
</dbReference>
<gene>
    <name evidence="16" type="primary">sua5</name>
    <name evidence="16" type="ORF">SNEC2469_LOCUS26629</name>
</gene>
<comment type="subcellular location">
    <subcellularLocation>
        <location evidence="1 13">Cytoplasm</location>
    </subcellularLocation>
</comment>
<evidence type="ECO:0000256" key="4">
    <source>
        <dbReference type="ARBA" id="ARBA00015492"/>
    </source>
</evidence>
<evidence type="ECO:0000313" key="16">
    <source>
        <dbReference type="EMBL" id="CAE7853607.1"/>
    </source>
</evidence>
<evidence type="ECO:0000256" key="14">
    <source>
        <dbReference type="PIRSR" id="PIRSR004930-1"/>
    </source>
</evidence>
<feature type="binding site" evidence="14">
    <location>
        <position position="142"/>
    </location>
    <ligand>
        <name>L-threonine</name>
        <dbReference type="ChEBI" id="CHEBI:57926"/>
    </ligand>
</feature>
<dbReference type="InterPro" id="IPR010923">
    <property type="entry name" value="T(6)A37_SUA5"/>
</dbReference>
<keyword evidence="5 13" id="KW-0963">Cytoplasm</keyword>
<dbReference type="GO" id="GO:0005524">
    <property type="term" value="F:ATP binding"/>
    <property type="evidence" value="ECO:0007669"/>
    <property type="project" value="UniProtKB-UniRule"/>
</dbReference>
<dbReference type="Pfam" id="PF01300">
    <property type="entry name" value="Sua5_yciO_yrdC"/>
    <property type="match status" value="1"/>
</dbReference>
<feature type="binding site" evidence="14">
    <location>
        <position position="237"/>
    </location>
    <ligand>
        <name>ATP</name>
        <dbReference type="ChEBI" id="CHEBI:30616"/>
    </ligand>
</feature>
<dbReference type="InterPro" id="IPR038385">
    <property type="entry name" value="Sua5/YwlC_C"/>
</dbReference>
<feature type="binding site" evidence="14">
    <location>
        <position position="35"/>
    </location>
    <ligand>
        <name>L-threonine</name>
        <dbReference type="ChEBI" id="CHEBI:57926"/>
    </ligand>
</feature>
<sequence length="330" mass="34415">MVHPPPRIRDADSAAIEQAATLLKAGGLVAFPTETVYGLGADARDDAAVARIFAAKGRPRFNPLIAHYPDAETAAQDVLFDAVAERLAGVCWPGPLTLVLPRRPDCRLSLLCSAGLETQAVRVPDQPIAHSLLQATERPLAAPSANRSGRISPTTAQAVASELGEAVDLILDGGPCRIGLESTVLDLSGERPRLLRPGGLALERVTELLGAAPEPPGPEEPADGAARASPGLLESHYAPETPIRLDAQDAAPDEGLLAFGPSAPGGAGVTLNLSPSGDLTEAAANLFAYLRRLDGAGLRVIAVMPIPDRDLGRAIRDRLRRAAAPRPPRP</sequence>
<feature type="binding site" evidence="14">
    <location>
        <position position="62"/>
    </location>
    <ligand>
        <name>ATP</name>
        <dbReference type="ChEBI" id="CHEBI:30616"/>
    </ligand>
</feature>
<protein>
    <recommendedName>
        <fullName evidence="4 13">Threonylcarbamoyl-AMP synthase</fullName>
        <shortName evidence="13">TC-AMP synthase</shortName>
        <ecNumber evidence="3 13">2.7.7.87</ecNumber>
    </recommendedName>
    <alternativeName>
        <fullName evidence="11 13">L-threonylcarbamoyladenylate synthase</fullName>
    </alternativeName>
</protein>
<feature type="binding site" evidence="14">
    <location>
        <position position="67"/>
    </location>
    <ligand>
        <name>L-threonine</name>
        <dbReference type="ChEBI" id="CHEBI:57926"/>
    </ligand>
</feature>
<name>A0A813A794_9DINO</name>
<dbReference type="InterPro" id="IPR050156">
    <property type="entry name" value="TC-AMP_synthase_SUA5"/>
</dbReference>
<evidence type="ECO:0000256" key="12">
    <source>
        <dbReference type="ARBA" id="ARBA00048366"/>
    </source>
</evidence>
<dbReference type="InterPro" id="IPR006070">
    <property type="entry name" value="Sua5-like_dom"/>
</dbReference>
<evidence type="ECO:0000256" key="3">
    <source>
        <dbReference type="ARBA" id="ARBA00012584"/>
    </source>
</evidence>
<comment type="catalytic activity">
    <reaction evidence="12 13">
        <text>L-threonine + hydrogencarbonate + ATP = L-threonylcarbamoyladenylate + diphosphate + H2O</text>
        <dbReference type="Rhea" id="RHEA:36407"/>
        <dbReference type="ChEBI" id="CHEBI:15377"/>
        <dbReference type="ChEBI" id="CHEBI:17544"/>
        <dbReference type="ChEBI" id="CHEBI:30616"/>
        <dbReference type="ChEBI" id="CHEBI:33019"/>
        <dbReference type="ChEBI" id="CHEBI:57926"/>
        <dbReference type="ChEBI" id="CHEBI:73682"/>
        <dbReference type="EC" id="2.7.7.87"/>
    </reaction>
</comment>
<dbReference type="EC" id="2.7.7.87" evidence="3 13"/>
<dbReference type="GO" id="GO:0000049">
    <property type="term" value="F:tRNA binding"/>
    <property type="evidence" value="ECO:0007669"/>
    <property type="project" value="TreeGrafter"/>
</dbReference>
<feature type="binding site" evidence="14">
    <location>
        <position position="152"/>
    </location>
    <ligand>
        <name>ATP</name>
        <dbReference type="ChEBI" id="CHEBI:30616"/>
    </ligand>
</feature>
<keyword evidence="6 13" id="KW-0808">Transferase</keyword>
<dbReference type="SUPFAM" id="SSF55821">
    <property type="entry name" value="YrdC/RibB"/>
    <property type="match status" value="1"/>
</dbReference>
<evidence type="ECO:0000256" key="1">
    <source>
        <dbReference type="ARBA" id="ARBA00004496"/>
    </source>
</evidence>
<reference evidence="16" key="1">
    <citation type="submission" date="2021-02" db="EMBL/GenBank/DDBJ databases">
        <authorList>
            <person name="Dougan E. K."/>
            <person name="Rhodes N."/>
            <person name="Thang M."/>
            <person name="Chan C."/>
        </authorList>
    </citation>
    <scope>NUCLEOTIDE SEQUENCE</scope>
</reference>
<feature type="binding site" evidence="14">
    <location>
        <position position="118"/>
    </location>
    <ligand>
        <name>ATP</name>
        <dbReference type="ChEBI" id="CHEBI:30616"/>
    </ligand>
</feature>
<organism evidence="16 17">
    <name type="scientific">Symbiodinium necroappetens</name>
    <dbReference type="NCBI Taxonomy" id="1628268"/>
    <lineage>
        <taxon>Eukaryota</taxon>
        <taxon>Sar</taxon>
        <taxon>Alveolata</taxon>
        <taxon>Dinophyceae</taxon>
        <taxon>Suessiales</taxon>
        <taxon>Symbiodiniaceae</taxon>
        <taxon>Symbiodinium</taxon>
    </lineage>
</organism>
<evidence type="ECO:0000259" key="15">
    <source>
        <dbReference type="PROSITE" id="PS51163"/>
    </source>
</evidence>
<dbReference type="AlphaFoldDB" id="A0A813A794"/>
<feature type="binding site" evidence="14">
    <location>
        <position position="182"/>
    </location>
    <ligand>
        <name>L-threonine</name>
        <dbReference type="ChEBI" id="CHEBI:57926"/>
    </ligand>
</feature>
<evidence type="ECO:0000256" key="8">
    <source>
        <dbReference type="ARBA" id="ARBA00022695"/>
    </source>
</evidence>
<dbReference type="EMBL" id="CAJNJA010054563">
    <property type="protein sequence ID" value="CAE7853607.1"/>
    <property type="molecule type" value="Genomic_DNA"/>
</dbReference>
<feature type="binding site" evidence="14">
    <location>
        <position position="196"/>
    </location>
    <ligand>
        <name>ATP</name>
        <dbReference type="ChEBI" id="CHEBI:30616"/>
    </ligand>
</feature>
<keyword evidence="7 13" id="KW-0819">tRNA processing</keyword>
<comment type="similarity">
    <text evidence="2 13">Belongs to the SUA5 family.</text>
</comment>
<evidence type="ECO:0000256" key="6">
    <source>
        <dbReference type="ARBA" id="ARBA00022679"/>
    </source>
</evidence>
<proteinExistence type="inferred from homology"/>
<feature type="binding site" evidence="14">
    <location>
        <position position="122"/>
    </location>
    <ligand>
        <name>L-threonine</name>
        <dbReference type="ChEBI" id="CHEBI:57926"/>
    </ligand>
</feature>
<dbReference type="PANTHER" id="PTHR17490">
    <property type="entry name" value="SUA5"/>
    <property type="match status" value="1"/>
</dbReference>
<dbReference type="Gene3D" id="3.90.870.10">
    <property type="entry name" value="DHBP synthase"/>
    <property type="match status" value="1"/>
</dbReference>
<dbReference type="GO" id="GO:0008033">
    <property type="term" value="P:tRNA processing"/>
    <property type="evidence" value="ECO:0007669"/>
    <property type="project" value="UniProtKB-KW"/>
</dbReference>
<evidence type="ECO:0000256" key="5">
    <source>
        <dbReference type="ARBA" id="ARBA00022490"/>
    </source>
</evidence>
<dbReference type="NCBIfam" id="TIGR00057">
    <property type="entry name" value="L-threonylcarbamoyladenylate synthase"/>
    <property type="match status" value="1"/>
</dbReference>
<keyword evidence="17" id="KW-1185">Reference proteome</keyword>
<dbReference type="PIRSF" id="PIRSF004930">
    <property type="entry name" value="Tln_factor_SUA5"/>
    <property type="match status" value="1"/>
</dbReference>
<evidence type="ECO:0000256" key="13">
    <source>
        <dbReference type="PIRNR" id="PIRNR004930"/>
    </source>
</evidence>
<dbReference type="Gene3D" id="3.40.50.11030">
    <property type="entry name" value="Threonylcarbamoyl-AMP synthase, C-terminal domain"/>
    <property type="match status" value="1"/>
</dbReference>
<keyword evidence="9 13" id="KW-0547">Nucleotide-binding</keyword>
<dbReference type="InterPro" id="IPR017945">
    <property type="entry name" value="DHBP_synth_RibB-like_a/b_dom"/>
</dbReference>